<dbReference type="Proteomes" id="UP000444721">
    <property type="component" value="Unassembled WGS sequence"/>
</dbReference>
<accession>A0A6A5BBI3</accession>
<dbReference type="AlphaFoldDB" id="A0A6A5BBI3"/>
<reference evidence="1 2" key="1">
    <citation type="journal article" date="2019" name="Sci. Rep.">
        <title>Nanopore sequencing improves the draft genome of the human pathogenic amoeba Naegleria fowleri.</title>
        <authorList>
            <person name="Liechti N."/>
            <person name="Schurch N."/>
            <person name="Bruggmann R."/>
            <person name="Wittwer M."/>
        </authorList>
    </citation>
    <scope>NUCLEOTIDE SEQUENCE [LARGE SCALE GENOMIC DNA]</scope>
    <source>
        <strain evidence="1 2">ATCC 30894</strain>
    </source>
</reference>
<dbReference type="SUPFAM" id="SSF53474">
    <property type="entry name" value="alpha/beta-Hydrolases"/>
    <property type="match status" value="1"/>
</dbReference>
<gene>
    <name evidence="1" type="ORF">FDP41_009742</name>
</gene>
<organism evidence="1 2">
    <name type="scientific">Naegleria fowleri</name>
    <name type="common">Brain eating amoeba</name>
    <dbReference type="NCBI Taxonomy" id="5763"/>
    <lineage>
        <taxon>Eukaryota</taxon>
        <taxon>Discoba</taxon>
        <taxon>Heterolobosea</taxon>
        <taxon>Tetramitia</taxon>
        <taxon>Eutetramitia</taxon>
        <taxon>Vahlkampfiidae</taxon>
        <taxon>Naegleria</taxon>
    </lineage>
</organism>
<dbReference type="VEuPathDB" id="AmoebaDB:NfTy_087760"/>
<dbReference type="VEuPathDB" id="AmoebaDB:NF0004500"/>
<dbReference type="OrthoDB" id="15309at2759"/>
<dbReference type="InterPro" id="IPR029058">
    <property type="entry name" value="AB_hydrolase_fold"/>
</dbReference>
<dbReference type="VEuPathDB" id="AmoebaDB:FDP41_009742"/>
<comment type="caution">
    <text evidence="1">The sequence shown here is derived from an EMBL/GenBank/DDBJ whole genome shotgun (WGS) entry which is preliminary data.</text>
</comment>
<evidence type="ECO:0000313" key="2">
    <source>
        <dbReference type="Proteomes" id="UP000444721"/>
    </source>
</evidence>
<dbReference type="RefSeq" id="XP_044556761.1">
    <property type="nucleotide sequence ID" value="XM_044713733.1"/>
</dbReference>
<dbReference type="EMBL" id="VFQX01000072">
    <property type="protein sequence ID" value="KAF0972046.1"/>
    <property type="molecule type" value="Genomic_DNA"/>
</dbReference>
<name>A0A6A5BBI3_NAEFO</name>
<keyword evidence="2" id="KW-1185">Reference proteome</keyword>
<evidence type="ECO:0000313" key="1">
    <source>
        <dbReference type="EMBL" id="KAF0972046.1"/>
    </source>
</evidence>
<protein>
    <recommendedName>
        <fullName evidence="3">DUF676 domain-containing protein</fullName>
    </recommendedName>
</protein>
<dbReference type="GeneID" id="68116957"/>
<sequence length="785" mass="88092">MLAATAFIKVSADEIIPEKFFKHLQGPPEEFNNFALPPTSRAAITSDSYVMDIQFSSKNEEQVPSDANTASSSSSRRLTWRQYIPIDTIDNVTLSIVSKYPQKMNLEVLNIEDFVVNEHATDPMEDDLNRKESMLQSLQNKNAVYHSWIGLVPDKNSIPTKTFVFNNRNQVKAGDWLVEVSIEHEAVEEIRQTDPEFAEKLLNGEAQAFLLAYCTSPLSIHSQLNTYRLSVGEKIGFTTRVVEKEHALLRASNLDMIPRAIPTKKFTQIEAVMEIEEPDGDEFVVPMQDQATLLLANPNASMASTEEVDGVFSAQIEATEPGFFSFRVTVKGIVGETLMNTKYQNVNASKLVGASNTNQLAFMRTTQHTVFVVDERMKLLTSGTRASFTQLDEMLTIQLQVEVDPNHVDKVFNKKFKAYTEVWAYSEEDESTLVPVCWVMGMTVATASEQDDNIATLPLQMSMTWLSKANAKLPLVLKNAYIRDVDTSALITHVPEILQVETHHLFVDSLTRVVHAKNTNQTIVHAFARNLTQTTFKFNGEVTETMTMGKRPVEFMMRSGENMASATASSHKVLLVHGYCSKGEVFPLSHFQNAVEFSDPHQSRSNDKFAQLIWDLGKEFESFAIVAHSQGGLASLHLLTYYWSNADRAPPGVRLIQSVGSPYRGTSLAGSVAEFGKFFKIGCGKNMDLTVEGAANWLNNIPPAAQQKVYFYTTQYKDWSWCSLATQSILKWPNDGTVEYERTALPYGNNMGHTKRFCHSGKMHYPPQYKDAERNAILNKYANGF</sequence>
<dbReference type="Gene3D" id="3.40.50.1820">
    <property type="entry name" value="alpha/beta hydrolase"/>
    <property type="match status" value="1"/>
</dbReference>
<dbReference type="OMA" id="WAYSEED"/>
<proteinExistence type="predicted"/>
<evidence type="ECO:0008006" key="3">
    <source>
        <dbReference type="Google" id="ProtNLM"/>
    </source>
</evidence>